<reference evidence="1 2" key="1">
    <citation type="submission" date="2014-03" db="EMBL/GenBank/DDBJ databases">
        <title>Bradyrhizobium valentinum sp. nov., isolated from effective nodules of Lupinus mariae-josephae, a lupine endemic of basic-lime soils in Eastern Spain.</title>
        <authorList>
            <person name="Duran D."/>
            <person name="Rey L."/>
            <person name="Navarro A."/>
            <person name="Busquets A."/>
            <person name="Imperial J."/>
            <person name="Ruiz-Argueso T."/>
        </authorList>
    </citation>
    <scope>NUCLEOTIDE SEQUENCE [LARGE SCALE GENOMIC DNA]</scope>
    <source>
        <strain evidence="1 2">Ro19</strain>
    </source>
</reference>
<comment type="caution">
    <text evidence="1">The sequence shown here is derived from an EMBL/GenBank/DDBJ whole genome shotgun (WGS) entry which is preliminary data.</text>
</comment>
<keyword evidence="2" id="KW-1185">Reference proteome</keyword>
<protein>
    <submittedName>
        <fullName evidence="1">Uncharacterized protein</fullName>
    </submittedName>
</protein>
<dbReference type="RefSeq" id="WP_057842165.1">
    <property type="nucleotide sequence ID" value="NZ_LLYA01000035.1"/>
</dbReference>
<proteinExistence type="predicted"/>
<evidence type="ECO:0000313" key="2">
    <source>
        <dbReference type="Proteomes" id="UP000052023"/>
    </source>
</evidence>
<dbReference type="AlphaFoldDB" id="A0A0R3NA29"/>
<name>A0A0R3NA29_9BRAD</name>
<dbReference type="OrthoDB" id="8242685at2"/>
<evidence type="ECO:0000313" key="1">
    <source>
        <dbReference type="EMBL" id="KRR29218.1"/>
    </source>
</evidence>
<sequence length="62" mass="6555">MTVKELIVRLQALPNQDALVIFASGNANEWLVATGLVERGISPSPANPDFVVPGNDPGVEII</sequence>
<dbReference type="Proteomes" id="UP000052023">
    <property type="component" value="Unassembled WGS sequence"/>
</dbReference>
<gene>
    <name evidence="1" type="ORF">CQ13_16980</name>
</gene>
<organism evidence="1 2">
    <name type="scientific">Bradyrhizobium retamae</name>
    <dbReference type="NCBI Taxonomy" id="1300035"/>
    <lineage>
        <taxon>Bacteria</taxon>
        <taxon>Pseudomonadati</taxon>
        <taxon>Pseudomonadota</taxon>
        <taxon>Alphaproteobacteria</taxon>
        <taxon>Hyphomicrobiales</taxon>
        <taxon>Nitrobacteraceae</taxon>
        <taxon>Bradyrhizobium</taxon>
    </lineage>
</organism>
<accession>A0A0R3NA29</accession>
<dbReference type="EMBL" id="LLYA01000035">
    <property type="protein sequence ID" value="KRR29218.1"/>
    <property type="molecule type" value="Genomic_DNA"/>
</dbReference>